<dbReference type="GeneID" id="66078160"/>
<feature type="transmembrane region" description="Helical" evidence="2">
    <location>
        <begin position="198"/>
        <end position="216"/>
    </location>
</feature>
<feature type="region of interest" description="Disordered" evidence="1">
    <location>
        <begin position="1"/>
        <end position="33"/>
    </location>
</feature>
<evidence type="ECO:0000313" key="4">
    <source>
        <dbReference type="Proteomes" id="UP001049176"/>
    </source>
</evidence>
<evidence type="ECO:0000313" key="3">
    <source>
        <dbReference type="EMBL" id="KAG7092759.1"/>
    </source>
</evidence>
<evidence type="ECO:0008006" key="5">
    <source>
        <dbReference type="Google" id="ProtNLM"/>
    </source>
</evidence>
<organism evidence="3 4">
    <name type="scientific">Marasmius oreades</name>
    <name type="common">fairy-ring Marasmius</name>
    <dbReference type="NCBI Taxonomy" id="181124"/>
    <lineage>
        <taxon>Eukaryota</taxon>
        <taxon>Fungi</taxon>
        <taxon>Dikarya</taxon>
        <taxon>Basidiomycota</taxon>
        <taxon>Agaricomycotina</taxon>
        <taxon>Agaricomycetes</taxon>
        <taxon>Agaricomycetidae</taxon>
        <taxon>Agaricales</taxon>
        <taxon>Marasmiineae</taxon>
        <taxon>Marasmiaceae</taxon>
        <taxon>Marasmius</taxon>
    </lineage>
</organism>
<proteinExistence type="predicted"/>
<feature type="transmembrane region" description="Helical" evidence="2">
    <location>
        <begin position="538"/>
        <end position="558"/>
    </location>
</feature>
<name>A0A9P7RZR7_9AGAR</name>
<feature type="transmembrane region" description="Helical" evidence="2">
    <location>
        <begin position="136"/>
        <end position="158"/>
    </location>
</feature>
<gene>
    <name evidence="3" type="ORF">E1B28_009084</name>
</gene>
<comment type="caution">
    <text evidence="3">The sequence shown here is derived from an EMBL/GenBank/DDBJ whole genome shotgun (WGS) entry which is preliminary data.</text>
</comment>
<sequence length="632" mass="69714">MARPRATSLPVRSSSSLSSLSIDTQDTAEPPSRIFSEKEECCSPVNSYDLENHALPSSQPTTGRRVWILALAPLFLHFILVLAITVIVMFYIDRHDFNSQVRRPRIVVSNETSLDQRAPFGPTQSDVNTFLSSALVILRIVTGMWCGALVWRCVFILLEKEGITLHQIKRMISLGLPPLSLSSPKHSSNSNSRGSKRATPTILVAIILILAIPYQFSSPILTGSIVWAPSSIYVASDVLVSGVGTPGDGRSWRNYCMWIEAFTSQVTSAAGIASKLWGATADTSAAKRYVSATQELPVNSTLNNVTLPYFNIKSMEWVRDPIANGSDKQLLATERLDFNPFVNVTTTTVGILQDAWELPEDRPFPEPVEILEETKLMVFVYYHTQGKETECSSPTFGPLPEHIGVFKKLITTDNTCYLFAWVTYEAGAATCRDCRVSSPGIVESQRDSPSMEIKKDPMTLDALLLLPQVSTSMALMNVSLPQPFGNIEAYAKALLVRSYEAGWNALTTGLRANEPEFLTTGVKVSIPMSQGIVKSWRVAVWVVLNFLLTISGLLFVFVQTGCKKDMVADTTMAALLLDMTDVVKKGPPRMGETTKVGRKDSDLVGKVKLCERKGSYSVKVVDETRMYDTLER</sequence>
<keyword evidence="4" id="KW-1185">Reference proteome</keyword>
<reference evidence="3" key="1">
    <citation type="journal article" date="2021" name="Genome Biol. Evol.">
        <title>The assembled and annotated genome of the fairy-ring fungus Marasmius oreades.</title>
        <authorList>
            <person name="Hiltunen M."/>
            <person name="Ament-Velasquez S.L."/>
            <person name="Johannesson H."/>
        </authorList>
    </citation>
    <scope>NUCLEOTIDE SEQUENCE</scope>
    <source>
        <strain evidence="3">03SP1</strain>
    </source>
</reference>
<accession>A0A9P7RZR7</accession>
<protein>
    <recommendedName>
        <fullName evidence="5">Transmembrane protein</fullName>
    </recommendedName>
</protein>
<keyword evidence="2" id="KW-0472">Membrane</keyword>
<feature type="transmembrane region" description="Helical" evidence="2">
    <location>
        <begin position="66"/>
        <end position="92"/>
    </location>
</feature>
<dbReference type="KEGG" id="more:E1B28_009084"/>
<evidence type="ECO:0000256" key="1">
    <source>
        <dbReference type="SAM" id="MobiDB-lite"/>
    </source>
</evidence>
<dbReference type="EMBL" id="CM032185">
    <property type="protein sequence ID" value="KAG7092759.1"/>
    <property type="molecule type" value="Genomic_DNA"/>
</dbReference>
<dbReference type="RefSeq" id="XP_043009229.1">
    <property type="nucleotide sequence ID" value="XM_043153943.1"/>
</dbReference>
<evidence type="ECO:0000256" key="2">
    <source>
        <dbReference type="SAM" id="Phobius"/>
    </source>
</evidence>
<keyword evidence="2" id="KW-1133">Transmembrane helix</keyword>
<keyword evidence="2" id="KW-0812">Transmembrane</keyword>
<dbReference type="AlphaFoldDB" id="A0A9P7RZR7"/>
<dbReference type="Proteomes" id="UP001049176">
    <property type="component" value="Chromosome 5"/>
</dbReference>
<dbReference type="OrthoDB" id="3208378at2759"/>